<evidence type="ECO:0000313" key="3">
    <source>
        <dbReference type="Proteomes" id="UP000275846"/>
    </source>
</evidence>
<reference evidence="2 3" key="2">
    <citation type="submission" date="2018-11" db="EMBL/GenBank/DDBJ databases">
        <authorList>
            <consortium name="Pathogen Informatics"/>
        </authorList>
    </citation>
    <scope>NUCLEOTIDE SEQUENCE [LARGE SCALE GENOMIC DNA]</scope>
    <source>
        <strain evidence="2 3">NST_G2</strain>
    </source>
</reference>
<gene>
    <name evidence="2" type="ORF">SSLN_LOCUS9978</name>
</gene>
<dbReference type="WBParaSite" id="SSLN_0001035101-mRNA-1">
    <property type="protein sequence ID" value="SSLN_0001035101-mRNA-1"/>
    <property type="gene ID" value="SSLN_0001035101"/>
</dbReference>
<evidence type="ECO:0000313" key="4">
    <source>
        <dbReference type="WBParaSite" id="SSLN_0001035101-mRNA-1"/>
    </source>
</evidence>
<organism evidence="4">
    <name type="scientific">Schistocephalus solidus</name>
    <name type="common">Tapeworm</name>
    <dbReference type="NCBI Taxonomy" id="70667"/>
    <lineage>
        <taxon>Eukaryota</taxon>
        <taxon>Metazoa</taxon>
        <taxon>Spiralia</taxon>
        <taxon>Lophotrochozoa</taxon>
        <taxon>Platyhelminthes</taxon>
        <taxon>Cestoda</taxon>
        <taxon>Eucestoda</taxon>
        <taxon>Diphyllobothriidea</taxon>
        <taxon>Diphyllobothriidae</taxon>
        <taxon>Schistocephalus</taxon>
    </lineage>
</organism>
<sequence>MSEPQTLVHQPPCDGFAGDRLGRCCVKGFRQIHEGSEEASAHLQALLLQLVSGEDHVDCSSVSSEATLALREQNLFQVSVQAIEENAGEDLSGDDQLRDSSVVVAELAAPFLLVQVDNGCVFEIPRELPLVPNLLEMHCESVHQLGSTMLLNLGRDRVRTRCFPAGELLHGSDGFLERGREIKVNVDFYFRQTIDGGVRDGGGLIEDALEMFCTSLQNLRLLSEQNSSVSTERRGCSFGARPTSEPVSSLMWERAHWLTGRRTLLCASQHNLDHIRHSPGFTKPREMEEPSPSDTQSTGQQQNARQTQGRGRGLV</sequence>
<dbReference type="AlphaFoldDB" id="A0A183T0I0"/>
<proteinExistence type="predicted"/>
<protein>
    <submittedName>
        <fullName evidence="2 4">Uncharacterized protein</fullName>
    </submittedName>
</protein>
<name>A0A183T0I0_SCHSO</name>
<feature type="region of interest" description="Disordered" evidence="1">
    <location>
        <begin position="275"/>
        <end position="315"/>
    </location>
</feature>
<keyword evidence="3" id="KW-1185">Reference proteome</keyword>
<dbReference type="EMBL" id="UYSU01035579">
    <property type="protein sequence ID" value="VDL96363.1"/>
    <property type="molecule type" value="Genomic_DNA"/>
</dbReference>
<feature type="compositionally biased region" description="Polar residues" evidence="1">
    <location>
        <begin position="292"/>
        <end position="309"/>
    </location>
</feature>
<dbReference type="Proteomes" id="UP000275846">
    <property type="component" value="Unassembled WGS sequence"/>
</dbReference>
<evidence type="ECO:0000313" key="2">
    <source>
        <dbReference type="EMBL" id="VDL96363.1"/>
    </source>
</evidence>
<accession>A0A183T0I0</accession>
<evidence type="ECO:0000256" key="1">
    <source>
        <dbReference type="SAM" id="MobiDB-lite"/>
    </source>
</evidence>
<reference evidence="4" key="1">
    <citation type="submission" date="2016-06" db="UniProtKB">
        <authorList>
            <consortium name="WormBaseParasite"/>
        </authorList>
    </citation>
    <scope>IDENTIFICATION</scope>
</reference>
<dbReference type="OrthoDB" id="6312738at2759"/>